<dbReference type="Pfam" id="PF02771">
    <property type="entry name" value="Acyl-CoA_dh_N"/>
    <property type="match status" value="1"/>
</dbReference>
<dbReference type="Pfam" id="PF00441">
    <property type="entry name" value="Acyl-CoA_dh_1"/>
    <property type="match status" value="1"/>
</dbReference>
<protein>
    <submittedName>
        <fullName evidence="8">Acyl-CoA dehydrogenase</fullName>
        <ecNumber evidence="8">1.3.99.-</ecNumber>
    </submittedName>
</protein>
<dbReference type="GO" id="GO:0016491">
    <property type="term" value="F:oxidoreductase activity"/>
    <property type="evidence" value="ECO:0007669"/>
    <property type="project" value="UniProtKB-KW"/>
</dbReference>
<gene>
    <name evidence="8" type="primary">acdA_8</name>
    <name evidence="8" type="ORF">LMG23992_05120</name>
</gene>
<dbReference type="RefSeq" id="WP_224082559.1">
    <property type="nucleotide sequence ID" value="NZ_CAJZAI010000022.1"/>
</dbReference>
<evidence type="ECO:0000259" key="7">
    <source>
        <dbReference type="Pfam" id="PF02771"/>
    </source>
</evidence>
<dbReference type="PANTHER" id="PTHR43884:SF12">
    <property type="entry name" value="ISOVALERYL-COA DEHYDROGENASE, MITOCHONDRIAL-RELATED"/>
    <property type="match status" value="1"/>
</dbReference>
<comment type="similarity">
    <text evidence="2">Belongs to the acyl-CoA dehydrogenase family.</text>
</comment>
<dbReference type="InterPro" id="IPR009100">
    <property type="entry name" value="AcylCoA_DH/oxidase_NM_dom_sf"/>
</dbReference>
<comment type="caution">
    <text evidence="8">The sequence shown here is derived from an EMBL/GenBank/DDBJ whole genome shotgun (WGS) entry which is preliminary data.</text>
</comment>
<dbReference type="Gene3D" id="2.40.110.10">
    <property type="entry name" value="Butyryl-CoA Dehydrogenase, subunit A, domain 2"/>
    <property type="match status" value="1"/>
</dbReference>
<dbReference type="InterPro" id="IPR009075">
    <property type="entry name" value="AcylCo_DH/oxidase_C"/>
</dbReference>
<dbReference type="InterPro" id="IPR006091">
    <property type="entry name" value="Acyl-CoA_Oxase/DH_mid-dom"/>
</dbReference>
<keyword evidence="9" id="KW-1185">Reference proteome</keyword>
<evidence type="ECO:0000259" key="6">
    <source>
        <dbReference type="Pfam" id="PF02770"/>
    </source>
</evidence>
<keyword evidence="4" id="KW-0274">FAD</keyword>
<dbReference type="Gene3D" id="1.10.540.10">
    <property type="entry name" value="Acyl-CoA dehydrogenase/oxidase, N-terminal domain"/>
    <property type="match status" value="1"/>
</dbReference>
<dbReference type="InterPro" id="IPR006089">
    <property type="entry name" value="Acyl-CoA_DH_CS"/>
</dbReference>
<comment type="cofactor">
    <cofactor evidence="1">
        <name>FAD</name>
        <dbReference type="ChEBI" id="CHEBI:57692"/>
    </cofactor>
</comment>
<dbReference type="InterPro" id="IPR013786">
    <property type="entry name" value="AcylCoA_DH/ox_N"/>
</dbReference>
<name>A0ABN7ZIU4_9BURK</name>
<proteinExistence type="inferred from homology"/>
<evidence type="ECO:0000313" key="8">
    <source>
        <dbReference type="EMBL" id="CAG9183972.1"/>
    </source>
</evidence>
<evidence type="ECO:0000256" key="3">
    <source>
        <dbReference type="ARBA" id="ARBA00022630"/>
    </source>
</evidence>
<dbReference type="SUPFAM" id="SSF47203">
    <property type="entry name" value="Acyl-CoA dehydrogenase C-terminal domain-like"/>
    <property type="match status" value="1"/>
</dbReference>
<dbReference type="EC" id="1.3.99.-" evidence="8"/>
<dbReference type="InterPro" id="IPR037069">
    <property type="entry name" value="AcylCoA_DH/ox_N_sf"/>
</dbReference>
<feature type="domain" description="Acyl-CoA oxidase/dehydrogenase middle" evidence="6">
    <location>
        <begin position="127"/>
        <end position="217"/>
    </location>
</feature>
<dbReference type="PANTHER" id="PTHR43884">
    <property type="entry name" value="ACYL-COA DEHYDROGENASE"/>
    <property type="match status" value="1"/>
</dbReference>
<evidence type="ECO:0000256" key="1">
    <source>
        <dbReference type="ARBA" id="ARBA00001974"/>
    </source>
</evidence>
<evidence type="ECO:0000313" key="9">
    <source>
        <dbReference type="Proteomes" id="UP000727654"/>
    </source>
</evidence>
<accession>A0ABN7ZIU4</accession>
<dbReference type="EMBL" id="CAJZAI010000022">
    <property type="protein sequence ID" value="CAG9183972.1"/>
    <property type="molecule type" value="Genomic_DNA"/>
</dbReference>
<dbReference type="InterPro" id="IPR036250">
    <property type="entry name" value="AcylCo_DH-like_C"/>
</dbReference>
<evidence type="ECO:0000256" key="4">
    <source>
        <dbReference type="ARBA" id="ARBA00022827"/>
    </source>
</evidence>
<dbReference type="SUPFAM" id="SSF56645">
    <property type="entry name" value="Acyl-CoA dehydrogenase NM domain-like"/>
    <property type="match status" value="1"/>
</dbReference>
<dbReference type="InterPro" id="IPR046373">
    <property type="entry name" value="Acyl-CoA_Oxase/DH_mid-dom_sf"/>
</dbReference>
<evidence type="ECO:0000256" key="2">
    <source>
        <dbReference type="ARBA" id="ARBA00009347"/>
    </source>
</evidence>
<dbReference type="PROSITE" id="PS00072">
    <property type="entry name" value="ACYL_COA_DH_1"/>
    <property type="match status" value="1"/>
</dbReference>
<organism evidence="8 9">
    <name type="scientific">Cupriavidus laharis</name>
    <dbReference type="NCBI Taxonomy" id="151654"/>
    <lineage>
        <taxon>Bacteria</taxon>
        <taxon>Pseudomonadati</taxon>
        <taxon>Pseudomonadota</taxon>
        <taxon>Betaproteobacteria</taxon>
        <taxon>Burkholderiales</taxon>
        <taxon>Burkholderiaceae</taxon>
        <taxon>Cupriavidus</taxon>
    </lineage>
</organism>
<keyword evidence="3" id="KW-0285">Flavoprotein</keyword>
<feature type="domain" description="Acyl-CoA dehydrogenase/oxidase N-terminal" evidence="7">
    <location>
        <begin position="15"/>
        <end position="123"/>
    </location>
</feature>
<feature type="domain" description="Acyl-CoA dehydrogenase/oxidase C-terminal" evidence="5">
    <location>
        <begin position="234"/>
        <end position="382"/>
    </location>
</feature>
<dbReference type="Pfam" id="PF02770">
    <property type="entry name" value="Acyl-CoA_dh_M"/>
    <property type="match status" value="1"/>
</dbReference>
<keyword evidence="8" id="KW-0560">Oxidoreductase</keyword>
<reference evidence="8 9" key="1">
    <citation type="submission" date="2021-08" db="EMBL/GenBank/DDBJ databases">
        <authorList>
            <person name="Peeters C."/>
        </authorList>
    </citation>
    <scope>NUCLEOTIDE SEQUENCE [LARGE SCALE GENOMIC DNA]</scope>
    <source>
        <strain evidence="8 9">LMG 23992</strain>
    </source>
</reference>
<dbReference type="Gene3D" id="1.20.140.10">
    <property type="entry name" value="Butyryl-CoA Dehydrogenase, subunit A, domain 3"/>
    <property type="match status" value="1"/>
</dbReference>
<dbReference type="Proteomes" id="UP000727654">
    <property type="component" value="Unassembled WGS sequence"/>
</dbReference>
<evidence type="ECO:0000259" key="5">
    <source>
        <dbReference type="Pfam" id="PF00441"/>
    </source>
</evidence>
<sequence length="384" mass="40109">MDLTQEFDQLLDTKARQLITAAREFAGETVLPASRLAAGAHEWASATIRAACGIGLGGMEIPVALGGHGMRYLVRARVAEELARVDFPFAFALINHHNAAARIAAHGTAVAKDRFLPPMLAGDSVGCTAMSEPDAGSDFAAISTTASRVTDGWRLDGVKRWIANAAGADVLLTFAQTNLAKGAAGIACFIADGRNPGFTRGPLDPFAAMGAAGIGGFTLSAHHVPDDHVLYPPGEGFAQAMAGVNKARTHIAAMACGMVAASLDIALAYARKRKTFGKSLLEHQGLRWSLADVATTLEAMRMFTYRAATLIDQERKEAILAAAMAKKFAGEQCLPAIAGCMQAMGAVGMGDDNVLAKHLLAAKAIGFADGTTEMMNERIGATLA</sequence>